<dbReference type="Proteomes" id="UP000242877">
    <property type="component" value="Unassembled WGS sequence"/>
</dbReference>
<feature type="compositionally biased region" description="Basic residues" evidence="1">
    <location>
        <begin position="107"/>
        <end position="132"/>
    </location>
</feature>
<organism evidence="2 3">
    <name type="scientific">Ascosphaera apis ARSEF 7405</name>
    <dbReference type="NCBI Taxonomy" id="392613"/>
    <lineage>
        <taxon>Eukaryota</taxon>
        <taxon>Fungi</taxon>
        <taxon>Dikarya</taxon>
        <taxon>Ascomycota</taxon>
        <taxon>Pezizomycotina</taxon>
        <taxon>Eurotiomycetes</taxon>
        <taxon>Eurotiomycetidae</taxon>
        <taxon>Onygenales</taxon>
        <taxon>Ascosphaeraceae</taxon>
        <taxon>Ascosphaera</taxon>
    </lineage>
</organism>
<feature type="compositionally biased region" description="Basic and acidic residues" evidence="1">
    <location>
        <begin position="90"/>
        <end position="106"/>
    </location>
</feature>
<keyword evidence="3" id="KW-1185">Reference proteome</keyword>
<accession>A0A168AIC3</accession>
<evidence type="ECO:0000313" key="3">
    <source>
        <dbReference type="Proteomes" id="UP000242877"/>
    </source>
</evidence>
<evidence type="ECO:0000256" key="1">
    <source>
        <dbReference type="SAM" id="MobiDB-lite"/>
    </source>
</evidence>
<dbReference type="EMBL" id="AZGZ01000007">
    <property type="protein sequence ID" value="KZZ93957.1"/>
    <property type="molecule type" value="Genomic_DNA"/>
</dbReference>
<dbReference type="OrthoDB" id="10657482at2759"/>
<evidence type="ECO:0000313" key="2">
    <source>
        <dbReference type="EMBL" id="KZZ93957.1"/>
    </source>
</evidence>
<name>A0A168AIC3_9EURO</name>
<feature type="compositionally biased region" description="Acidic residues" evidence="1">
    <location>
        <begin position="60"/>
        <end position="73"/>
    </location>
</feature>
<proteinExistence type="predicted"/>
<sequence length="191" mass="21132">MVADFCEENFLAMARRTRRGGPTGGLVALPSDQSELEEEEYRSSDAEEYSNSGPRRSGSESDDEGDEGLEAEDRELVRSAARKRKASGGNDDKEISAKKQKSEPKPVRKKRGIAQRIKKPRAGQPAPKKKPHERVEDGNDLAETSASSEGKAEEEKRANESTETPPVSDEARNYKTQRNVPVPVVDDDDEF</sequence>
<gene>
    <name evidence="2" type="ORF">AAP_02050</name>
</gene>
<feature type="compositionally biased region" description="Basic and acidic residues" evidence="1">
    <location>
        <begin position="150"/>
        <end position="160"/>
    </location>
</feature>
<reference evidence="2 3" key="1">
    <citation type="journal article" date="2016" name="Genome Biol. Evol.">
        <title>Divergent and convergent evolution of fungal pathogenicity.</title>
        <authorList>
            <person name="Shang Y."/>
            <person name="Xiao G."/>
            <person name="Zheng P."/>
            <person name="Cen K."/>
            <person name="Zhan S."/>
            <person name="Wang C."/>
        </authorList>
    </citation>
    <scope>NUCLEOTIDE SEQUENCE [LARGE SCALE GENOMIC DNA]</scope>
    <source>
        <strain evidence="2 3">ARSEF 7405</strain>
    </source>
</reference>
<feature type="region of interest" description="Disordered" evidence="1">
    <location>
        <begin position="14"/>
        <end position="191"/>
    </location>
</feature>
<dbReference type="AlphaFoldDB" id="A0A168AIC3"/>
<protein>
    <submittedName>
        <fullName evidence="2">Uncharacterized protein</fullName>
    </submittedName>
</protein>
<dbReference type="VEuPathDB" id="FungiDB:AAP_02050"/>
<comment type="caution">
    <text evidence="2">The sequence shown here is derived from an EMBL/GenBank/DDBJ whole genome shotgun (WGS) entry which is preliminary data.</text>
</comment>